<dbReference type="NCBIfam" id="TIGR03356">
    <property type="entry name" value="BGL"/>
    <property type="match status" value="1"/>
</dbReference>
<dbReference type="InterPro" id="IPR017736">
    <property type="entry name" value="Glyco_hydro_1_beta-glucosidase"/>
</dbReference>
<feature type="active site" description="Nucleophile" evidence="9 11">
    <location>
        <position position="377"/>
    </location>
</feature>
<evidence type="ECO:0000256" key="3">
    <source>
        <dbReference type="ARBA" id="ARBA00012744"/>
    </source>
</evidence>
<evidence type="ECO:0000256" key="5">
    <source>
        <dbReference type="ARBA" id="ARBA00023001"/>
    </source>
</evidence>
<reference evidence="13 14" key="1">
    <citation type="submission" date="2018-03" db="EMBL/GenBank/DDBJ databases">
        <title>The draft genome of Zobellella sp. 59N8.</title>
        <authorList>
            <person name="Liu L."/>
            <person name="Li L."/>
            <person name="Zhang X."/>
            <person name="Liang L."/>
            <person name="Wang T."/>
        </authorList>
    </citation>
    <scope>NUCLEOTIDE SEQUENCE [LARGE SCALE GENOMIC DNA]</scope>
    <source>
        <strain evidence="13 14">59N8</strain>
    </source>
</reference>
<dbReference type="FunFam" id="3.20.20.80:FF:000004">
    <property type="entry name" value="Beta-glucosidase 6-phospho-beta-glucosidase"/>
    <property type="match status" value="1"/>
</dbReference>
<evidence type="ECO:0000256" key="8">
    <source>
        <dbReference type="ARBA" id="ARBA00023326"/>
    </source>
</evidence>
<protein>
    <recommendedName>
        <fullName evidence="3 12">Beta-glucosidase</fullName>
        <ecNumber evidence="3 12">3.2.1.21</ecNumber>
    </recommendedName>
</protein>
<organism evidence="13 14">
    <name type="scientific">Zobellella endophytica</name>
    <dbReference type="NCBI Taxonomy" id="2116700"/>
    <lineage>
        <taxon>Bacteria</taxon>
        <taxon>Pseudomonadati</taxon>
        <taxon>Pseudomonadota</taxon>
        <taxon>Gammaproteobacteria</taxon>
        <taxon>Aeromonadales</taxon>
        <taxon>Aeromonadaceae</taxon>
        <taxon>Zobellella</taxon>
    </lineage>
</organism>
<evidence type="ECO:0000313" key="14">
    <source>
        <dbReference type="Proteomes" id="UP000240243"/>
    </source>
</evidence>
<dbReference type="Gene3D" id="3.20.20.80">
    <property type="entry name" value="Glycosidases"/>
    <property type="match status" value="1"/>
</dbReference>
<evidence type="ECO:0000256" key="11">
    <source>
        <dbReference type="PROSITE-ProRule" id="PRU10055"/>
    </source>
</evidence>
<keyword evidence="14" id="KW-1185">Reference proteome</keyword>
<dbReference type="EMBL" id="PXYG01000002">
    <property type="protein sequence ID" value="PSJ46523.1"/>
    <property type="molecule type" value="Genomic_DNA"/>
</dbReference>
<evidence type="ECO:0000256" key="10">
    <source>
        <dbReference type="PIRSR" id="PIRSR617736-2"/>
    </source>
</evidence>
<dbReference type="RefSeq" id="WP_106729138.1">
    <property type="nucleotide sequence ID" value="NZ_PXYG01000002.1"/>
</dbReference>
<dbReference type="PANTHER" id="PTHR10353">
    <property type="entry name" value="GLYCOSYL HYDROLASE"/>
    <property type="match status" value="1"/>
</dbReference>
<sequence>MTAFPAHFLWGAASAAYQVEGGHDADGKGPSIWDVYAHLPGTTHEGTNGDLAADHYHRFKEDVALMAEQGLTSYRFSIAWTRLFPAGRGAINPAGVAFYHALIDELLRYNIKPMITLYHWDLPQALQDIGGWESRETVDAFADYAELCYREFGAKTELWATFNETVVFTGMGYITGAHPPGVCSPARALQACHHVFVAHARAVQCFRELKRQGRVRADAVIGFVNVLQPHAPASDKPEDIAARELADGCFTHWFYDPVLRGEYPATLLQWAREALGAPVFAPGDAELLKANICDFIGVNYYKRELVAANPDVDNTRINTSGEKGSGQEFGFRGLFKFVRNPDGEYTDWDWEIYPRGLTEGILQLKERYGNVPVYITENGLGAKDPIIDGEVVDDARIDYLARHLEAAADAIAAGADVRGYYPWSFTDLLSWLNGYQKQYGFVYIDRGNHLARQRKKSFFWYQEVIRSHGASLQWG</sequence>
<feature type="binding site" evidence="10">
    <location>
        <position position="423"/>
    </location>
    <ligand>
        <name>substrate</name>
    </ligand>
</feature>
<dbReference type="Proteomes" id="UP000240243">
    <property type="component" value="Unassembled WGS sequence"/>
</dbReference>
<comment type="similarity">
    <text evidence="2 12">Belongs to the glycosyl hydrolase 1 family.</text>
</comment>
<evidence type="ECO:0000256" key="12">
    <source>
        <dbReference type="RuleBase" id="RU361175"/>
    </source>
</evidence>
<evidence type="ECO:0000256" key="7">
    <source>
        <dbReference type="ARBA" id="ARBA00023295"/>
    </source>
</evidence>
<feature type="active site" description="Proton donor" evidence="9">
    <location>
        <position position="164"/>
    </location>
</feature>
<feature type="binding site" evidence="10">
    <location>
        <position position="301"/>
    </location>
    <ligand>
        <name>substrate</name>
    </ligand>
</feature>
<dbReference type="InterPro" id="IPR018120">
    <property type="entry name" value="Glyco_hydro_1_AS"/>
</dbReference>
<evidence type="ECO:0000256" key="1">
    <source>
        <dbReference type="ARBA" id="ARBA00000448"/>
    </source>
</evidence>
<evidence type="ECO:0000256" key="9">
    <source>
        <dbReference type="PIRSR" id="PIRSR617736-1"/>
    </source>
</evidence>
<proteinExistence type="inferred from homology"/>
<keyword evidence="8" id="KW-0624">Polysaccharide degradation</keyword>
<gene>
    <name evidence="13" type="ORF">C7H85_07785</name>
</gene>
<keyword evidence="7 12" id="KW-0326">Glycosidase</keyword>
<comment type="catalytic activity">
    <reaction evidence="1 12">
        <text>Hydrolysis of terminal, non-reducing beta-D-glucosyl residues with release of beta-D-glucose.</text>
        <dbReference type="EC" id="3.2.1.21"/>
    </reaction>
</comment>
<dbReference type="SUPFAM" id="SSF51445">
    <property type="entry name" value="(Trans)glycosidases"/>
    <property type="match status" value="1"/>
</dbReference>
<keyword evidence="6" id="KW-0119">Carbohydrate metabolism</keyword>
<dbReference type="GO" id="GO:0008422">
    <property type="term" value="F:beta-glucosidase activity"/>
    <property type="evidence" value="ECO:0007669"/>
    <property type="project" value="UniProtKB-EC"/>
</dbReference>
<dbReference type="PRINTS" id="PR00131">
    <property type="entry name" value="GLHYDRLASE1"/>
</dbReference>
<feature type="binding site" evidence="10">
    <location>
        <position position="18"/>
    </location>
    <ligand>
        <name>substrate</name>
    </ligand>
</feature>
<keyword evidence="4 12" id="KW-0378">Hydrolase</keyword>
<dbReference type="InterPro" id="IPR001360">
    <property type="entry name" value="Glyco_hydro_1"/>
</dbReference>
<dbReference type="EC" id="3.2.1.21" evidence="3 12"/>
<evidence type="ECO:0000256" key="4">
    <source>
        <dbReference type="ARBA" id="ARBA00022801"/>
    </source>
</evidence>
<dbReference type="GO" id="GO:0030245">
    <property type="term" value="P:cellulose catabolic process"/>
    <property type="evidence" value="ECO:0007669"/>
    <property type="project" value="UniProtKB-KW"/>
</dbReference>
<evidence type="ECO:0000313" key="13">
    <source>
        <dbReference type="EMBL" id="PSJ46523.1"/>
    </source>
</evidence>
<accession>A0A2P7R8K7</accession>
<dbReference type="PROSITE" id="PS00572">
    <property type="entry name" value="GLYCOSYL_HYDROL_F1_1"/>
    <property type="match status" value="1"/>
</dbReference>
<dbReference type="InterPro" id="IPR033132">
    <property type="entry name" value="GH_1_N_CS"/>
</dbReference>
<feature type="binding site" evidence="10">
    <location>
        <position position="119"/>
    </location>
    <ligand>
        <name>substrate</name>
    </ligand>
</feature>
<dbReference type="PANTHER" id="PTHR10353:SF36">
    <property type="entry name" value="LP05116P"/>
    <property type="match status" value="1"/>
</dbReference>
<comment type="caution">
    <text evidence="13">The sequence shown here is derived from an EMBL/GenBank/DDBJ whole genome shotgun (WGS) entry which is preliminary data.</text>
</comment>
<dbReference type="Pfam" id="PF00232">
    <property type="entry name" value="Glyco_hydro_1"/>
    <property type="match status" value="1"/>
</dbReference>
<dbReference type="AlphaFoldDB" id="A0A2P7R8K7"/>
<keyword evidence="5" id="KW-0136">Cellulose degradation</keyword>
<dbReference type="GO" id="GO:0005829">
    <property type="term" value="C:cytosol"/>
    <property type="evidence" value="ECO:0007669"/>
    <property type="project" value="TreeGrafter"/>
</dbReference>
<name>A0A2P7R8K7_9GAMM</name>
<evidence type="ECO:0000256" key="2">
    <source>
        <dbReference type="ARBA" id="ARBA00010838"/>
    </source>
</evidence>
<dbReference type="PROSITE" id="PS00653">
    <property type="entry name" value="GLYCOSYL_HYDROL_F1_2"/>
    <property type="match status" value="1"/>
</dbReference>
<evidence type="ECO:0000256" key="6">
    <source>
        <dbReference type="ARBA" id="ARBA00023277"/>
    </source>
</evidence>
<feature type="binding site" evidence="10">
    <location>
        <position position="163"/>
    </location>
    <ligand>
        <name>substrate</name>
    </ligand>
</feature>
<dbReference type="InterPro" id="IPR017853">
    <property type="entry name" value="GH"/>
</dbReference>
<dbReference type="OrthoDB" id="9765195at2"/>